<dbReference type="GO" id="GO:0005524">
    <property type="term" value="F:ATP binding"/>
    <property type="evidence" value="ECO:0007669"/>
    <property type="project" value="UniProtKB-KW"/>
</dbReference>
<dbReference type="SMART" id="SM00487">
    <property type="entry name" value="DEXDc"/>
    <property type="match status" value="1"/>
</dbReference>
<dbReference type="Proteomes" id="UP001169862">
    <property type="component" value="Unassembled WGS sequence"/>
</dbReference>
<protein>
    <submittedName>
        <fullName evidence="7">ATP-dependent helicase HrpB</fullName>
    </submittedName>
</protein>
<comment type="caution">
    <text evidence="7">The sequence shown here is derived from an EMBL/GenBank/DDBJ whole genome shotgun (WGS) entry which is preliminary data.</text>
</comment>
<reference evidence="7" key="1">
    <citation type="submission" date="2023-07" db="EMBL/GenBank/DDBJ databases">
        <title>Genome content predicts the carbon catabolic preferences of heterotrophic bacteria.</title>
        <authorList>
            <person name="Gralka M."/>
        </authorList>
    </citation>
    <scope>NUCLEOTIDE SEQUENCE</scope>
    <source>
        <strain evidence="7">I2M16</strain>
    </source>
</reference>
<dbReference type="SUPFAM" id="SSF52540">
    <property type="entry name" value="P-loop containing nucleoside triphosphate hydrolases"/>
    <property type="match status" value="1"/>
</dbReference>
<proteinExistence type="predicted"/>
<accession>A0AAW7XD60</accession>
<evidence type="ECO:0000313" key="7">
    <source>
        <dbReference type="EMBL" id="MDO6452121.1"/>
    </source>
</evidence>
<dbReference type="InterPro" id="IPR011545">
    <property type="entry name" value="DEAD/DEAH_box_helicase_dom"/>
</dbReference>
<evidence type="ECO:0000256" key="1">
    <source>
        <dbReference type="ARBA" id="ARBA00022741"/>
    </source>
</evidence>
<dbReference type="PIRSF" id="PIRSF005496">
    <property type="entry name" value="ATP_hel_hrpB"/>
    <property type="match status" value="1"/>
</dbReference>
<keyword evidence="4" id="KW-0067">ATP-binding</keyword>
<dbReference type="PROSITE" id="PS51192">
    <property type="entry name" value="HELICASE_ATP_BIND_1"/>
    <property type="match status" value="1"/>
</dbReference>
<name>A0AAW7XD60_9GAMM</name>
<dbReference type="InterPro" id="IPR014001">
    <property type="entry name" value="Helicase_ATP-bd"/>
</dbReference>
<evidence type="ECO:0000259" key="5">
    <source>
        <dbReference type="PROSITE" id="PS51192"/>
    </source>
</evidence>
<organism evidence="7 8">
    <name type="scientific">Neptunomonas phycophila</name>
    <dbReference type="NCBI Taxonomy" id="1572645"/>
    <lineage>
        <taxon>Bacteria</taxon>
        <taxon>Pseudomonadati</taxon>
        <taxon>Pseudomonadota</taxon>
        <taxon>Gammaproteobacteria</taxon>
        <taxon>Oceanospirillales</taxon>
        <taxon>Oceanospirillaceae</taxon>
        <taxon>Neptunomonas</taxon>
    </lineage>
</organism>
<evidence type="ECO:0000256" key="4">
    <source>
        <dbReference type="ARBA" id="ARBA00022840"/>
    </source>
</evidence>
<dbReference type="InterPro" id="IPR001650">
    <property type="entry name" value="Helicase_C-like"/>
</dbReference>
<dbReference type="Pfam" id="PF24473">
    <property type="entry name" value="CON_HrpB"/>
    <property type="match status" value="1"/>
</dbReference>
<dbReference type="AlphaFoldDB" id="A0AAW7XD60"/>
<keyword evidence="1" id="KW-0547">Nucleotide-binding</keyword>
<dbReference type="SMART" id="SM00847">
    <property type="entry name" value="HA2"/>
    <property type="match status" value="1"/>
</dbReference>
<dbReference type="InterPro" id="IPR013689">
    <property type="entry name" value="RNA_helicase_ATP-dep_HrpB_C"/>
</dbReference>
<dbReference type="GO" id="GO:0004386">
    <property type="term" value="F:helicase activity"/>
    <property type="evidence" value="ECO:0007669"/>
    <property type="project" value="UniProtKB-KW"/>
</dbReference>
<gene>
    <name evidence="7" type="primary">hrpB</name>
    <name evidence="7" type="ORF">Q4490_00960</name>
</gene>
<dbReference type="Gene3D" id="3.40.50.300">
    <property type="entry name" value="P-loop containing nucleotide triphosphate hydrolases"/>
    <property type="match status" value="2"/>
</dbReference>
<dbReference type="InterPro" id="IPR027417">
    <property type="entry name" value="P-loop_NTPase"/>
</dbReference>
<dbReference type="InterPro" id="IPR010225">
    <property type="entry name" value="HrpB"/>
</dbReference>
<dbReference type="Pfam" id="PF00270">
    <property type="entry name" value="DEAD"/>
    <property type="match status" value="1"/>
</dbReference>
<keyword evidence="3 7" id="KW-0347">Helicase</keyword>
<evidence type="ECO:0000256" key="2">
    <source>
        <dbReference type="ARBA" id="ARBA00022801"/>
    </source>
</evidence>
<dbReference type="EMBL" id="JAUOPG010000001">
    <property type="protein sequence ID" value="MDO6452121.1"/>
    <property type="molecule type" value="Genomic_DNA"/>
</dbReference>
<evidence type="ECO:0000256" key="3">
    <source>
        <dbReference type="ARBA" id="ARBA00022806"/>
    </source>
</evidence>
<dbReference type="GO" id="GO:0016787">
    <property type="term" value="F:hydrolase activity"/>
    <property type="evidence" value="ECO:0007669"/>
    <property type="project" value="UniProtKB-KW"/>
</dbReference>
<keyword evidence="2" id="KW-0378">Hydrolase</keyword>
<evidence type="ECO:0000313" key="8">
    <source>
        <dbReference type="Proteomes" id="UP001169862"/>
    </source>
</evidence>
<dbReference type="Pfam" id="PF08482">
    <property type="entry name" value="HrpB_C"/>
    <property type="match status" value="1"/>
</dbReference>
<sequence>MNTLPIFDVLPELISALNQSHTAILQAAPGAGKTTQVPMALLNEPWLGEQKIIMLEPRRLAARSAAERMASLLNEPVGHTVGYRIKLDTKVSRHTKIEVVTEGILNRMLQTDPALEGVGLVIFDEFHERSLDADLGLALTLQSREYFRDEEQPLKLLVMSATLDSQALCQLLDNPPVICSEGRSYPVDIRYFAPPKTTGYPEPIEKRVVRIIQQALQDEHGSLLVFLPGQGEIRRVESLLADQMPSSSGVIVAPLYGNLNFAEQQRAIAPSSNGQRKIVLATNIAETSLTIEGIRVVIDAGLSRQAIYDPITGMTRLVTKKASRAATDQRAGRAGRLEPGVCYRLWSQDQQQQLSAFTAPEISQADLAPLALQLFQWGCDTPQELQWIDPPNAGRYQQACDLLRQLGALEATTHNTYRLSPYGQYMAQLPMHPRLAHLLITGKSIGALTLAANLAALLSERDPLKSNTADIHQRLTWLRANTPESQHLRSSVKQQSQRFQQLITSQERDLTPAENHLTAPMDIAQRASLLVASAWPDRIAKRINNDGTQQVYQLANGRRARFYSPDPLNKSEWLAIAEVIQQETTSGDRITLALALDPLLLAGMLKPLVKHETAVEWSTTNGRLVAEEQTKVGAIILSRNALSQLPDEEVQAAISRWIKASGLEVLPWNATTRAWLARVRFLINSANERSINGFSREEPWPDYSDAGLLASVDSWLIPYLGKVRNQHTLAKIDLLSLLKNQLSWSQLQTVDQLAPNTVSVPSGQSITLDYSETPPVLAVKLQSMFGCTNTPVVCGAPVKLHLLSPAGRPLQVTQDLAHFWKHVYPEVKKEMKGRYPKHPWPDDPLTAVATHRTKRAMGSSWSG</sequence>
<dbReference type="PANTHER" id="PTHR43519:SF1">
    <property type="entry name" value="ATP-DEPENDENT RNA HELICASE HRPB"/>
    <property type="match status" value="1"/>
</dbReference>
<dbReference type="NCBIfam" id="TIGR01970">
    <property type="entry name" value="DEAH_box_HrpB"/>
    <property type="match status" value="1"/>
</dbReference>
<dbReference type="SMART" id="SM00490">
    <property type="entry name" value="HELICc"/>
    <property type="match status" value="1"/>
</dbReference>
<dbReference type="Gene3D" id="1.20.120.1080">
    <property type="match status" value="1"/>
</dbReference>
<evidence type="ECO:0000259" key="6">
    <source>
        <dbReference type="PROSITE" id="PS51194"/>
    </source>
</evidence>
<dbReference type="InterPro" id="IPR056329">
    <property type="entry name" value="CON_HrpB"/>
</dbReference>
<dbReference type="Pfam" id="PF00271">
    <property type="entry name" value="Helicase_C"/>
    <property type="match status" value="1"/>
</dbReference>
<dbReference type="FunFam" id="3.40.50.300:FF:002125">
    <property type="entry name" value="ATP-dependent helicase HrpB"/>
    <property type="match status" value="1"/>
</dbReference>
<dbReference type="CDD" id="cd17990">
    <property type="entry name" value="DEXHc_HrpB"/>
    <property type="match status" value="1"/>
</dbReference>
<dbReference type="PROSITE" id="PS51194">
    <property type="entry name" value="HELICASE_CTER"/>
    <property type="match status" value="1"/>
</dbReference>
<dbReference type="InterPro" id="IPR007502">
    <property type="entry name" value="Helicase-assoc_dom"/>
</dbReference>
<dbReference type="RefSeq" id="WP_303548110.1">
    <property type="nucleotide sequence ID" value="NZ_JAUOPG010000001.1"/>
</dbReference>
<dbReference type="InterPro" id="IPR049614">
    <property type="entry name" value="HrpB_DEXH"/>
</dbReference>
<feature type="domain" description="Helicase C-terminal" evidence="6">
    <location>
        <begin position="203"/>
        <end position="378"/>
    </location>
</feature>
<feature type="domain" description="Helicase ATP-binding" evidence="5">
    <location>
        <begin position="14"/>
        <end position="181"/>
    </location>
</feature>
<dbReference type="CDD" id="cd18791">
    <property type="entry name" value="SF2_C_RHA"/>
    <property type="match status" value="1"/>
</dbReference>
<dbReference type="GO" id="GO:0003676">
    <property type="term" value="F:nucleic acid binding"/>
    <property type="evidence" value="ECO:0007669"/>
    <property type="project" value="InterPro"/>
</dbReference>
<dbReference type="PANTHER" id="PTHR43519">
    <property type="entry name" value="ATP-DEPENDENT RNA HELICASE HRPB"/>
    <property type="match status" value="1"/>
</dbReference>